<evidence type="ECO:0000313" key="1">
    <source>
        <dbReference type="EMBL" id="GAA3927318.1"/>
    </source>
</evidence>
<reference evidence="2" key="1">
    <citation type="journal article" date="2019" name="Int. J. Syst. Evol. Microbiol.">
        <title>The Global Catalogue of Microorganisms (GCM) 10K type strain sequencing project: providing services to taxonomists for standard genome sequencing and annotation.</title>
        <authorList>
            <consortium name="The Broad Institute Genomics Platform"/>
            <consortium name="The Broad Institute Genome Sequencing Center for Infectious Disease"/>
            <person name="Wu L."/>
            <person name="Ma J."/>
        </authorList>
    </citation>
    <scope>NUCLEOTIDE SEQUENCE [LARGE SCALE GENOMIC DNA]</scope>
    <source>
        <strain evidence="2">JCM 17214</strain>
    </source>
</reference>
<proteinExistence type="predicted"/>
<organism evidence="1 2">
    <name type="scientific">Hymenobacter algoricola</name>
    <dbReference type="NCBI Taxonomy" id="486267"/>
    <lineage>
        <taxon>Bacteria</taxon>
        <taxon>Pseudomonadati</taxon>
        <taxon>Bacteroidota</taxon>
        <taxon>Cytophagia</taxon>
        <taxon>Cytophagales</taxon>
        <taxon>Hymenobacteraceae</taxon>
        <taxon>Hymenobacter</taxon>
    </lineage>
</organism>
<dbReference type="Proteomes" id="UP001499909">
    <property type="component" value="Unassembled WGS sequence"/>
</dbReference>
<dbReference type="RefSeq" id="WP_345111289.1">
    <property type="nucleotide sequence ID" value="NZ_BAABDH010000018.1"/>
</dbReference>
<gene>
    <name evidence="1" type="ORF">GCM10022406_11360</name>
</gene>
<evidence type="ECO:0008006" key="3">
    <source>
        <dbReference type="Google" id="ProtNLM"/>
    </source>
</evidence>
<name>A0ABP7MP20_9BACT</name>
<protein>
    <recommendedName>
        <fullName evidence="3">DUF4350 domain-containing protein</fullName>
    </recommendedName>
</protein>
<accession>A0ABP7MP20</accession>
<evidence type="ECO:0000313" key="2">
    <source>
        <dbReference type="Proteomes" id="UP001499909"/>
    </source>
</evidence>
<sequence length="135" mass="14775">MKIKLGLSFFLIVLAGLLWVISVSKSTDSGSWMPVSGTDSYYSRADYEGFILLGYSSGWFSSPELLLGEIDGFAKAGNLLIVRKSEPMRYFLYNADAPDLASAKASFVGPLHRSKLNPMLVQQAGDSTIHFSPFP</sequence>
<comment type="caution">
    <text evidence="1">The sequence shown here is derived from an EMBL/GenBank/DDBJ whole genome shotgun (WGS) entry which is preliminary data.</text>
</comment>
<dbReference type="EMBL" id="BAABDH010000018">
    <property type="protein sequence ID" value="GAA3927318.1"/>
    <property type="molecule type" value="Genomic_DNA"/>
</dbReference>
<keyword evidence="2" id="KW-1185">Reference proteome</keyword>